<keyword evidence="2" id="KW-1185">Reference proteome</keyword>
<evidence type="ECO:0000313" key="1">
    <source>
        <dbReference type="EMBL" id="KAJ8640217.1"/>
    </source>
</evidence>
<name>A0ACC2M4X5_PERAE</name>
<comment type="caution">
    <text evidence="1">The sequence shown here is derived from an EMBL/GenBank/DDBJ whole genome shotgun (WGS) entry which is preliminary data.</text>
</comment>
<evidence type="ECO:0000313" key="2">
    <source>
        <dbReference type="Proteomes" id="UP001234297"/>
    </source>
</evidence>
<organism evidence="1 2">
    <name type="scientific">Persea americana</name>
    <name type="common">Avocado</name>
    <dbReference type="NCBI Taxonomy" id="3435"/>
    <lineage>
        <taxon>Eukaryota</taxon>
        <taxon>Viridiplantae</taxon>
        <taxon>Streptophyta</taxon>
        <taxon>Embryophyta</taxon>
        <taxon>Tracheophyta</taxon>
        <taxon>Spermatophyta</taxon>
        <taxon>Magnoliopsida</taxon>
        <taxon>Magnoliidae</taxon>
        <taxon>Laurales</taxon>
        <taxon>Lauraceae</taxon>
        <taxon>Persea</taxon>
    </lineage>
</organism>
<proteinExistence type="predicted"/>
<dbReference type="EMBL" id="CM056813">
    <property type="protein sequence ID" value="KAJ8640217.1"/>
    <property type="molecule type" value="Genomic_DNA"/>
</dbReference>
<reference evidence="1 2" key="1">
    <citation type="journal article" date="2022" name="Hortic Res">
        <title>A haplotype resolved chromosomal level avocado genome allows analysis of novel avocado genes.</title>
        <authorList>
            <person name="Nath O."/>
            <person name="Fletcher S.J."/>
            <person name="Hayward A."/>
            <person name="Shaw L.M."/>
            <person name="Masouleh A.K."/>
            <person name="Furtado A."/>
            <person name="Henry R.J."/>
            <person name="Mitter N."/>
        </authorList>
    </citation>
    <scope>NUCLEOTIDE SEQUENCE [LARGE SCALE GENOMIC DNA]</scope>
    <source>
        <strain evidence="2">cv. Hass</strain>
    </source>
</reference>
<dbReference type="Proteomes" id="UP001234297">
    <property type="component" value="Chromosome 5"/>
</dbReference>
<sequence length="110" mass="12943">MNLQPTELQSMRKILSSTLYLSCDSNRCLKVIELLQTCFERCKCNSRHCASVFSWIPRFEHFAWFLVRIFLKVILCGLLEFPHQWCHPTISNAYNESCYSQASVFRGKNE</sequence>
<accession>A0ACC2M4X5</accession>
<protein>
    <submittedName>
        <fullName evidence="1">Uncharacterized protein</fullName>
    </submittedName>
</protein>
<gene>
    <name evidence="1" type="ORF">MRB53_016911</name>
</gene>